<evidence type="ECO:0000313" key="3">
    <source>
        <dbReference type="EMBL" id="PRQ50595.1"/>
    </source>
</evidence>
<dbReference type="Gramene" id="PRQ50595">
    <property type="protein sequence ID" value="PRQ50595"/>
    <property type="gene ID" value="RchiOBHm_Chr2g0134971"/>
</dbReference>
<organism evidence="3 4">
    <name type="scientific">Rosa chinensis</name>
    <name type="common">China rose</name>
    <dbReference type="NCBI Taxonomy" id="74649"/>
    <lineage>
        <taxon>Eukaryota</taxon>
        <taxon>Viridiplantae</taxon>
        <taxon>Streptophyta</taxon>
        <taxon>Embryophyta</taxon>
        <taxon>Tracheophyta</taxon>
        <taxon>Spermatophyta</taxon>
        <taxon>Magnoliopsida</taxon>
        <taxon>eudicotyledons</taxon>
        <taxon>Gunneridae</taxon>
        <taxon>Pentapetalae</taxon>
        <taxon>rosids</taxon>
        <taxon>fabids</taxon>
        <taxon>Rosales</taxon>
        <taxon>Rosaceae</taxon>
        <taxon>Rosoideae</taxon>
        <taxon>Rosoideae incertae sedis</taxon>
        <taxon>Rosa</taxon>
    </lineage>
</organism>
<feature type="transmembrane region" description="Helical" evidence="2">
    <location>
        <begin position="92"/>
        <end position="110"/>
    </location>
</feature>
<keyword evidence="2" id="KW-0472">Membrane</keyword>
<feature type="transmembrane region" description="Helical" evidence="2">
    <location>
        <begin position="122"/>
        <end position="145"/>
    </location>
</feature>
<feature type="region of interest" description="Disordered" evidence="1">
    <location>
        <begin position="57"/>
        <end position="76"/>
    </location>
</feature>
<dbReference type="EMBL" id="PDCK01000040">
    <property type="protein sequence ID" value="PRQ50595.1"/>
    <property type="molecule type" value="Genomic_DNA"/>
</dbReference>
<keyword evidence="2" id="KW-0812">Transmembrane</keyword>
<evidence type="ECO:0000256" key="2">
    <source>
        <dbReference type="SAM" id="Phobius"/>
    </source>
</evidence>
<evidence type="ECO:0000256" key="1">
    <source>
        <dbReference type="SAM" id="MobiDB-lite"/>
    </source>
</evidence>
<sequence length="154" mass="16454">MAAATAAAAATGAPKFLLRCRHSPSSGPANNFMASSKAAIHIPHCFSSTRAKGSFPIRALDPRRRQEEEEAEENSSIVNNATGFNYRNDLEYLGMLLAGSIVGGAVIKYGSIVFPEITRPNIILALIMIFTPVIIATLLLIKLLATLTPCLNQA</sequence>
<reference evidence="3 4" key="1">
    <citation type="journal article" date="2018" name="Nat. Genet.">
        <title>The Rosa genome provides new insights in the design of modern roses.</title>
        <authorList>
            <person name="Bendahmane M."/>
        </authorList>
    </citation>
    <scope>NUCLEOTIDE SEQUENCE [LARGE SCALE GENOMIC DNA]</scope>
    <source>
        <strain evidence="4">cv. Old Blush</strain>
    </source>
</reference>
<dbReference type="AlphaFoldDB" id="A0A2P6RVY8"/>
<evidence type="ECO:0000313" key="4">
    <source>
        <dbReference type="Proteomes" id="UP000238479"/>
    </source>
</evidence>
<gene>
    <name evidence="3" type="ORF">RchiOBHm_Chr2g0134971</name>
</gene>
<dbReference type="Proteomes" id="UP000238479">
    <property type="component" value="Chromosome 2"/>
</dbReference>
<keyword evidence="2" id="KW-1133">Transmembrane helix</keyword>
<dbReference type="OrthoDB" id="513929at2759"/>
<proteinExistence type="predicted"/>
<keyword evidence="4" id="KW-1185">Reference proteome</keyword>
<name>A0A2P6RVY8_ROSCH</name>
<protein>
    <submittedName>
        <fullName evidence="3">Uncharacterized protein</fullName>
    </submittedName>
</protein>
<comment type="caution">
    <text evidence="3">The sequence shown here is derived from an EMBL/GenBank/DDBJ whole genome shotgun (WGS) entry which is preliminary data.</text>
</comment>
<dbReference type="STRING" id="74649.A0A2P6RVY8"/>
<dbReference type="PANTHER" id="PTHR37224">
    <property type="entry name" value="OS02G0804400 PROTEIN"/>
    <property type="match status" value="1"/>
</dbReference>
<accession>A0A2P6RVY8</accession>